<keyword evidence="3" id="KW-1185">Reference proteome</keyword>
<dbReference type="AlphaFoldDB" id="A0A7Z3BRG8"/>
<gene>
    <name evidence="2" type="ORF">G4G71_28745</name>
</gene>
<protein>
    <submittedName>
        <fullName evidence="2">Uncharacterized protein</fullName>
    </submittedName>
</protein>
<organism evidence="2 3">
    <name type="scientific">Pseudomonas multiresinivorans</name>
    <dbReference type="NCBI Taxonomy" id="95301"/>
    <lineage>
        <taxon>Bacteria</taxon>
        <taxon>Pseudomonadati</taxon>
        <taxon>Pseudomonadota</taxon>
        <taxon>Gammaproteobacteria</taxon>
        <taxon>Pseudomonadales</taxon>
        <taxon>Pseudomonadaceae</taxon>
        <taxon>Pseudomonas</taxon>
    </lineage>
</organism>
<evidence type="ECO:0000313" key="2">
    <source>
        <dbReference type="EMBL" id="QJP11678.1"/>
    </source>
</evidence>
<keyword evidence="1" id="KW-0812">Transmembrane</keyword>
<evidence type="ECO:0000256" key="1">
    <source>
        <dbReference type="SAM" id="Phobius"/>
    </source>
</evidence>
<dbReference type="RefSeq" id="WP_169942172.1">
    <property type="nucleotide sequence ID" value="NZ_CP048833.1"/>
</dbReference>
<dbReference type="KEGG" id="pmui:G4G71_28745"/>
<evidence type="ECO:0000313" key="3">
    <source>
        <dbReference type="Proteomes" id="UP000502549"/>
    </source>
</evidence>
<keyword evidence="1" id="KW-1133">Transmembrane helix</keyword>
<dbReference type="EMBL" id="CP048833">
    <property type="protein sequence ID" value="QJP11678.1"/>
    <property type="molecule type" value="Genomic_DNA"/>
</dbReference>
<accession>A0A7Z3BRG8</accession>
<proteinExistence type="predicted"/>
<feature type="transmembrane region" description="Helical" evidence="1">
    <location>
        <begin position="114"/>
        <end position="131"/>
    </location>
</feature>
<keyword evidence="1" id="KW-0472">Membrane</keyword>
<name>A0A7Z3BRG8_9PSED</name>
<sequence>MALSVWLIFGLFPPRSVPDRSSLKSATGYVSWLEASKYGLSFGLQGQSLRFSYSASSGEVSHVRAYLQSAAPITVRYAAASEDDGSVPVWGVMAPNVSVRSFDEIAEHRKRDNYLAFPLGLFFAVAALYFIDRAWRLYEGGPAD</sequence>
<dbReference type="Proteomes" id="UP000502549">
    <property type="component" value="Chromosome"/>
</dbReference>
<reference evidence="2 3" key="1">
    <citation type="submission" date="2020-02" db="EMBL/GenBank/DDBJ databases">
        <title>Complete genome sequence of Pseudomonas multiresinivorans ORNL1.</title>
        <authorList>
            <person name="Podar M."/>
        </authorList>
    </citation>
    <scope>NUCLEOTIDE SEQUENCE [LARGE SCALE GENOMIC DNA]</scope>
    <source>
        <strain evidence="3">populi</strain>
    </source>
</reference>